<proteinExistence type="predicted"/>
<dbReference type="InterPro" id="IPR010295">
    <property type="entry name" value="DUF898"/>
</dbReference>
<accession>A0A1B3Z8N0</accession>
<dbReference type="STRING" id="1560345.AWL63_07140"/>
<dbReference type="RefSeq" id="WP_069204344.1">
    <property type="nucleotide sequence ID" value="NZ_CP014168.1"/>
</dbReference>
<keyword evidence="1" id="KW-0472">Membrane</keyword>
<dbReference type="OrthoDB" id="7462354at2"/>
<feature type="transmembrane region" description="Helical" evidence="1">
    <location>
        <begin position="69"/>
        <end position="91"/>
    </location>
</feature>
<reference evidence="2 3" key="1">
    <citation type="submission" date="2016-01" db="EMBL/GenBank/DDBJ databases">
        <title>Complete genome and mega plasmid sequence of Sphingomonas panacis DCY99 elicits systemic resistance in rice to Xanthomonas oryzae.</title>
        <authorList>
            <person name="Kim Y.J."/>
            <person name="Yang D.C."/>
            <person name="Sing P."/>
        </authorList>
    </citation>
    <scope>NUCLEOTIDE SEQUENCE [LARGE SCALE GENOMIC DNA]</scope>
    <source>
        <strain evidence="2 3">DCY99</strain>
    </source>
</reference>
<feature type="transmembrane region" description="Helical" evidence="1">
    <location>
        <begin position="205"/>
        <end position="230"/>
    </location>
</feature>
<evidence type="ECO:0008006" key="4">
    <source>
        <dbReference type="Google" id="ProtNLM"/>
    </source>
</evidence>
<keyword evidence="3" id="KW-1185">Reference proteome</keyword>
<organism evidence="2 3">
    <name type="scientific">Sphingomonas panacis</name>
    <dbReference type="NCBI Taxonomy" id="1560345"/>
    <lineage>
        <taxon>Bacteria</taxon>
        <taxon>Pseudomonadati</taxon>
        <taxon>Pseudomonadota</taxon>
        <taxon>Alphaproteobacteria</taxon>
        <taxon>Sphingomonadales</taxon>
        <taxon>Sphingomonadaceae</taxon>
        <taxon>Sphingomonas</taxon>
    </lineage>
</organism>
<dbReference type="Proteomes" id="UP000094256">
    <property type="component" value="Chromosome"/>
</dbReference>
<dbReference type="AlphaFoldDB" id="A0A1B3Z8N0"/>
<evidence type="ECO:0000313" key="2">
    <source>
        <dbReference type="EMBL" id="AOH83777.1"/>
    </source>
</evidence>
<dbReference type="EMBL" id="CP014168">
    <property type="protein sequence ID" value="AOH83777.1"/>
    <property type="molecule type" value="Genomic_DNA"/>
</dbReference>
<keyword evidence="1" id="KW-1133">Transmembrane helix</keyword>
<feature type="transmembrane region" description="Helical" evidence="1">
    <location>
        <begin position="103"/>
        <end position="127"/>
    </location>
</feature>
<evidence type="ECO:0000313" key="3">
    <source>
        <dbReference type="Proteomes" id="UP000094256"/>
    </source>
</evidence>
<name>A0A1B3Z8N0_9SPHN</name>
<feature type="transmembrane region" description="Helical" evidence="1">
    <location>
        <begin position="297"/>
        <end position="321"/>
    </location>
</feature>
<evidence type="ECO:0000256" key="1">
    <source>
        <dbReference type="SAM" id="Phobius"/>
    </source>
</evidence>
<dbReference type="KEGG" id="span:AWL63_07140"/>
<dbReference type="Pfam" id="PF05987">
    <property type="entry name" value="DUF898"/>
    <property type="match status" value="1"/>
</dbReference>
<gene>
    <name evidence="2" type="ORF">AWL63_07140</name>
</gene>
<feature type="transmembrane region" description="Helical" evidence="1">
    <location>
        <begin position="20"/>
        <end position="40"/>
    </location>
</feature>
<sequence>MHESQGNKAFTFSGDWREFAPIAFTNLLLSIVTLGVYLFWARTRERRYLWSRTQFIDDRLEWTGTGRELMIGYGLAMLIFVIPFGFINLVVLNSAMMRGHEGVAGLVGLGLYLAFFFLTGVAIFRALRYRLSRTLWHGIRGGSDTFGLAFGWSYLWKSVLGSFTLGLLVPWTMTTLWNERWGEMSFGPYRFEASARAAPIFLRFLLFYLAPVFFLVAVIALVVFGMVAGGMGSWRSLPSDGVTAAVMFAILAGFYLLFFVVLGVIALVFYSAYFREAVGALRLGDLEFAFTATTGDWIRLFAGNIALVVCTLGIGQIFVGYRNWTFFIRHMHAYGEIDLARLTQSTTRRPGQGEGLLDAFDIGAI</sequence>
<keyword evidence="1" id="KW-0812">Transmembrane</keyword>
<protein>
    <recommendedName>
        <fullName evidence="4">DUF898 domain-containing protein</fullName>
    </recommendedName>
</protein>
<feature type="transmembrane region" description="Helical" evidence="1">
    <location>
        <begin position="242"/>
        <end position="273"/>
    </location>
</feature>